<proteinExistence type="predicted"/>
<feature type="region of interest" description="Disordered" evidence="1">
    <location>
        <begin position="327"/>
        <end position="395"/>
    </location>
</feature>
<keyword evidence="3" id="KW-1185">Reference proteome</keyword>
<gene>
    <name evidence="2" type="ORF">ABL78_4917</name>
</gene>
<organism evidence="2 3">
    <name type="scientific">Leptomonas seymouri</name>
    <dbReference type="NCBI Taxonomy" id="5684"/>
    <lineage>
        <taxon>Eukaryota</taxon>
        <taxon>Discoba</taxon>
        <taxon>Euglenozoa</taxon>
        <taxon>Kinetoplastea</taxon>
        <taxon>Metakinetoplastina</taxon>
        <taxon>Trypanosomatida</taxon>
        <taxon>Trypanosomatidae</taxon>
        <taxon>Leishmaniinae</taxon>
        <taxon>Leptomonas</taxon>
    </lineage>
</organism>
<feature type="region of interest" description="Disordered" evidence="1">
    <location>
        <begin position="622"/>
        <end position="750"/>
    </location>
</feature>
<dbReference type="OMA" id="TESTITW"/>
<comment type="caution">
    <text evidence="2">The sequence shown here is derived from an EMBL/GenBank/DDBJ whole genome shotgun (WGS) entry which is preliminary data.</text>
</comment>
<feature type="compositionally biased region" description="Basic and acidic residues" evidence="1">
    <location>
        <begin position="733"/>
        <end position="749"/>
    </location>
</feature>
<protein>
    <submittedName>
        <fullName evidence="2">Uncharacterized protein</fullName>
    </submittedName>
</protein>
<dbReference type="AlphaFoldDB" id="A0A0N1I5N8"/>
<feature type="compositionally biased region" description="Low complexity" evidence="1">
    <location>
        <begin position="649"/>
        <end position="663"/>
    </location>
</feature>
<feature type="compositionally biased region" description="Polar residues" evidence="1">
    <location>
        <begin position="671"/>
        <end position="688"/>
    </location>
</feature>
<sequence>MPKTPDSVPVKITVSKITLEVPKAFFEHSALRAAVLVGRKGRSAATRRTKWFTLADPALVPSRTRQSVALPTSSLGGVRRASMALEGEDSAEQRHIDEVPVEMAVLEYSGVNNVVYDVDMKPLNVFEGDWVFDQKTTHPLTIFAKLLVKNRPGVRTFGGKSDQESNLNEVLQMDQEDMESEEGESDHFSDGHEEVGAQNGGALEMSLTGMDLTEAQLAALSGEANPNEMVMNQLRRGEDCKRRYLQFPKTIDVATIVNTKAKTMDYCERLTCKNAALLGATLSFTVTAELPHEKLAKYEDKVKSKEGKEEMRRREKEEKIIEKECKREEKEEKKRREKADAKSGKKEKNYGADLTETPHPSGSKGKLKDAQVAAAPPQPPQQQPSTPDSSKKKSGFSPFQLVKGIFAKEEKPVQATPFTLKLTSTPYPFLVMLYDFELSKLVKEPVNYRAVHIRLGSDSPSTEVFPRLLLDATKPSAKTESTITWHDGSVRDVISFKFGQSRIFFGDKAIRHITGFETLRALQEHERQYHEAKKAATEEGLGSQRRQSVDNDLFREQLMNIGTQFQSVAFEPTKYSTGGNQALATKFTRVTAQLIVASKVVGEVRQSDAAETAAYINKLKKAQKQREKEEKERLKAEKAAKKAEKKQGDAAATGAAGDADSSSNTQREAETSTTASKNPGTPSASAANRASAKDGNGMRESDGTEKEGEDQQTFEASAADHVDPTAEVAATSEADKRGKKEGREKDGDRIVLNQSSSFQLSTYVINEDYMPKDGLPYRILFHTGEELSFRARRFFLPSVCVFGDDGCTREQTLDGYMSSAAE</sequence>
<evidence type="ECO:0000313" key="3">
    <source>
        <dbReference type="Proteomes" id="UP000038009"/>
    </source>
</evidence>
<feature type="compositionally biased region" description="Basic and acidic residues" evidence="1">
    <location>
        <begin position="327"/>
        <end position="350"/>
    </location>
</feature>
<reference evidence="2 3" key="1">
    <citation type="journal article" date="2015" name="PLoS Pathog.">
        <title>Leptomonas seymouri: Adaptations to the Dixenous Life Cycle Analyzed by Genome Sequencing, Transcriptome Profiling and Co-infection with Leishmania donovani.</title>
        <authorList>
            <person name="Kraeva N."/>
            <person name="Butenko A."/>
            <person name="Hlavacova J."/>
            <person name="Kostygov A."/>
            <person name="Myskova J."/>
            <person name="Grybchuk D."/>
            <person name="Lestinova T."/>
            <person name="Votypka J."/>
            <person name="Volf P."/>
            <person name="Opperdoes F."/>
            <person name="Flegontov P."/>
            <person name="Lukes J."/>
            <person name="Yurchenko V."/>
        </authorList>
    </citation>
    <scope>NUCLEOTIDE SEQUENCE [LARGE SCALE GENOMIC DNA]</scope>
    <source>
        <strain evidence="2 3">ATCC 30220</strain>
    </source>
</reference>
<dbReference type="Proteomes" id="UP000038009">
    <property type="component" value="Unassembled WGS sequence"/>
</dbReference>
<name>A0A0N1I5N8_LEPSE</name>
<feature type="compositionally biased region" description="Basic and acidic residues" evidence="1">
    <location>
        <begin position="624"/>
        <end position="648"/>
    </location>
</feature>
<accession>A0A0N1I5N8</accession>
<evidence type="ECO:0000256" key="1">
    <source>
        <dbReference type="SAM" id="MobiDB-lite"/>
    </source>
</evidence>
<evidence type="ECO:0000313" key="2">
    <source>
        <dbReference type="EMBL" id="KPI86014.1"/>
    </source>
</evidence>
<dbReference type="OrthoDB" id="277765at2759"/>
<feature type="compositionally biased region" description="Basic and acidic residues" evidence="1">
    <location>
        <begin position="696"/>
        <end position="706"/>
    </location>
</feature>
<dbReference type="EMBL" id="LJSK01000153">
    <property type="protein sequence ID" value="KPI86014.1"/>
    <property type="molecule type" value="Genomic_DNA"/>
</dbReference>
<dbReference type="VEuPathDB" id="TriTrypDB:Lsey_0153_0060"/>